<dbReference type="Pfam" id="PF00549">
    <property type="entry name" value="Ligase_CoA"/>
    <property type="match status" value="1"/>
</dbReference>
<keyword evidence="1" id="KW-0816">Tricarboxylic acid cycle</keyword>
<sequence>MLLDPKAGVLVQGITGREASRMVEDSLAYGSNIVAGVTPGKGGQRVHGIPVYDTVAAAVEEHRATISVISVPPPAVLDAALESFDAGMLLCLIMTERVPQLDTSKLLVAARRAGCTVIGPNSLGLIRPGIAKLGTVGGRVDNGKVAVLSRSGGMTTEIASYLTSRGIGQSIAIGVGGDAIVGSNFTELIELLEADPATDAVVIYGEPGGAAEEQLAARLKQKPSRLRIVAFLSGGFVDDLEGVRFGHAGVIVEGGRGSVRGKVKTLREAGVFVAETFEDLLQGLMLVHSSLVH</sequence>
<dbReference type="GO" id="GO:0009361">
    <property type="term" value="C:succinate-CoA ligase complex (ADP-forming)"/>
    <property type="evidence" value="ECO:0007669"/>
    <property type="project" value="TreeGrafter"/>
</dbReference>
<dbReference type="InterPro" id="IPR033847">
    <property type="entry name" value="Citrt_syn/SCS-alpha_CS"/>
</dbReference>
<keyword evidence="7" id="KW-1185">Reference proteome</keyword>
<evidence type="ECO:0000259" key="5">
    <source>
        <dbReference type="SMART" id="SM00881"/>
    </source>
</evidence>
<name>A0AA35QWR9_GEOBA</name>
<dbReference type="PRINTS" id="PR01798">
    <property type="entry name" value="SCOASYNTHASE"/>
</dbReference>
<dbReference type="AlphaFoldDB" id="A0AA35QWR9"/>
<evidence type="ECO:0000256" key="4">
    <source>
        <dbReference type="PIRSR" id="PIRSR001553-1"/>
    </source>
</evidence>
<dbReference type="SUPFAM" id="SSF51735">
    <property type="entry name" value="NAD(P)-binding Rossmann-fold domains"/>
    <property type="match status" value="1"/>
</dbReference>
<dbReference type="GO" id="GO:0006099">
    <property type="term" value="P:tricarboxylic acid cycle"/>
    <property type="evidence" value="ECO:0007669"/>
    <property type="project" value="UniProtKB-KW"/>
</dbReference>
<dbReference type="PANTHER" id="PTHR11117:SF2">
    <property type="entry name" value="SUCCINATE--COA LIGASE [ADP_GDP-FORMING] SUBUNIT ALPHA, MITOCHONDRIAL"/>
    <property type="match status" value="1"/>
</dbReference>
<keyword evidence="3" id="KW-0547">Nucleotide-binding</keyword>
<feature type="active site" description="Tele-phosphohistidine intermediate" evidence="4">
    <location>
        <position position="247"/>
    </location>
</feature>
<keyword evidence="2 6" id="KW-0436">Ligase</keyword>
<organism evidence="6 7">
    <name type="scientific">Geodia barretti</name>
    <name type="common">Barrett's horny sponge</name>
    <dbReference type="NCBI Taxonomy" id="519541"/>
    <lineage>
        <taxon>Eukaryota</taxon>
        <taxon>Metazoa</taxon>
        <taxon>Porifera</taxon>
        <taxon>Demospongiae</taxon>
        <taxon>Heteroscleromorpha</taxon>
        <taxon>Tetractinellida</taxon>
        <taxon>Astrophorina</taxon>
        <taxon>Geodiidae</taxon>
        <taxon>Geodia</taxon>
    </lineage>
</organism>
<dbReference type="Gene3D" id="3.40.50.261">
    <property type="entry name" value="Succinyl-CoA synthetase domains"/>
    <property type="match status" value="1"/>
</dbReference>
<dbReference type="PROSITE" id="PS01216">
    <property type="entry name" value="SUCCINYL_COA_LIG_1"/>
    <property type="match status" value="1"/>
</dbReference>
<dbReference type="InterPro" id="IPR005811">
    <property type="entry name" value="SUCC_ACL_C"/>
</dbReference>
<dbReference type="Pfam" id="PF02629">
    <property type="entry name" value="CoA_binding"/>
    <property type="match status" value="1"/>
</dbReference>
<evidence type="ECO:0000256" key="1">
    <source>
        <dbReference type="ARBA" id="ARBA00022532"/>
    </source>
</evidence>
<dbReference type="GO" id="GO:0004775">
    <property type="term" value="F:succinate-CoA ligase (ADP-forming) activity"/>
    <property type="evidence" value="ECO:0007669"/>
    <property type="project" value="TreeGrafter"/>
</dbReference>
<gene>
    <name evidence="6" type="ORF">GBAR_LOCUS1590</name>
</gene>
<dbReference type="PIRSF" id="PIRSF001553">
    <property type="entry name" value="SucCS_alpha"/>
    <property type="match status" value="1"/>
</dbReference>
<comment type="caution">
    <text evidence="6">The sequence shown here is derived from an EMBL/GenBank/DDBJ whole genome shotgun (WGS) entry which is preliminary data.</text>
</comment>
<dbReference type="InterPro" id="IPR005810">
    <property type="entry name" value="CoA_lig_alpha"/>
</dbReference>
<evidence type="ECO:0000313" key="7">
    <source>
        <dbReference type="Proteomes" id="UP001174909"/>
    </source>
</evidence>
<protein>
    <submittedName>
        <fullName evidence="6">Succinate--CoA ligase [ADP-forming] subunit alpha</fullName>
    </submittedName>
</protein>
<evidence type="ECO:0000313" key="6">
    <source>
        <dbReference type="EMBL" id="CAI7995021.1"/>
    </source>
</evidence>
<dbReference type="GO" id="GO:0004776">
    <property type="term" value="F:succinate-CoA ligase (GDP-forming) activity"/>
    <property type="evidence" value="ECO:0007669"/>
    <property type="project" value="TreeGrafter"/>
</dbReference>
<dbReference type="InterPro" id="IPR016102">
    <property type="entry name" value="Succinyl-CoA_synth-like"/>
</dbReference>
<proteinExistence type="predicted"/>
<dbReference type="SMART" id="SM00881">
    <property type="entry name" value="CoA_binding"/>
    <property type="match status" value="1"/>
</dbReference>
<dbReference type="GO" id="GO:0000166">
    <property type="term" value="F:nucleotide binding"/>
    <property type="evidence" value="ECO:0007669"/>
    <property type="project" value="UniProtKB-KW"/>
</dbReference>
<dbReference type="InterPro" id="IPR036291">
    <property type="entry name" value="NAD(P)-bd_dom_sf"/>
</dbReference>
<accession>A0AA35QWR9</accession>
<dbReference type="Proteomes" id="UP001174909">
    <property type="component" value="Unassembled WGS sequence"/>
</dbReference>
<evidence type="ECO:0000256" key="2">
    <source>
        <dbReference type="ARBA" id="ARBA00022598"/>
    </source>
</evidence>
<feature type="domain" description="CoA-binding" evidence="5">
    <location>
        <begin position="2"/>
        <end position="98"/>
    </location>
</feature>
<evidence type="ECO:0000256" key="3">
    <source>
        <dbReference type="ARBA" id="ARBA00022741"/>
    </source>
</evidence>
<dbReference type="InterPro" id="IPR003781">
    <property type="entry name" value="CoA-bd"/>
</dbReference>
<dbReference type="EMBL" id="CASHTH010000237">
    <property type="protein sequence ID" value="CAI7995021.1"/>
    <property type="molecule type" value="Genomic_DNA"/>
</dbReference>
<dbReference type="PANTHER" id="PTHR11117">
    <property type="entry name" value="SUCCINYL-COA LIGASE SUBUNIT ALPHA"/>
    <property type="match status" value="1"/>
</dbReference>
<reference evidence="6" key="1">
    <citation type="submission" date="2023-03" db="EMBL/GenBank/DDBJ databases">
        <authorList>
            <person name="Steffen K."/>
            <person name="Cardenas P."/>
        </authorList>
    </citation>
    <scope>NUCLEOTIDE SEQUENCE</scope>
</reference>
<dbReference type="Gene3D" id="3.40.50.720">
    <property type="entry name" value="NAD(P)-binding Rossmann-like Domain"/>
    <property type="match status" value="1"/>
</dbReference>
<dbReference type="SUPFAM" id="SSF52210">
    <property type="entry name" value="Succinyl-CoA synthetase domains"/>
    <property type="match status" value="1"/>
</dbReference>